<feature type="zinc finger region" description="C3H1-type" evidence="1">
    <location>
        <begin position="816"/>
        <end position="841"/>
    </location>
</feature>
<dbReference type="EMBL" id="MPUK01000006">
    <property type="protein sequence ID" value="ONH66744.1"/>
    <property type="molecule type" value="Genomic_DNA"/>
</dbReference>
<organism evidence="4 5">
    <name type="scientific">Cyberlindnera fabianii</name>
    <name type="common">Yeast</name>
    <name type="synonym">Hansenula fabianii</name>
    <dbReference type="NCBI Taxonomy" id="36022"/>
    <lineage>
        <taxon>Eukaryota</taxon>
        <taxon>Fungi</taxon>
        <taxon>Dikarya</taxon>
        <taxon>Ascomycota</taxon>
        <taxon>Saccharomycotina</taxon>
        <taxon>Saccharomycetes</taxon>
        <taxon>Phaffomycetales</taxon>
        <taxon>Phaffomycetaceae</taxon>
        <taxon>Cyberlindnera</taxon>
    </lineage>
</organism>
<accession>A0A1V2L4L0</accession>
<feature type="compositionally biased region" description="Low complexity" evidence="2">
    <location>
        <begin position="212"/>
        <end position="267"/>
    </location>
</feature>
<proteinExistence type="predicted"/>
<reference evidence="5" key="1">
    <citation type="journal article" date="2017" name="Genome Announc.">
        <title>Genome sequences of Cyberlindnera fabianii 65, Pichia kudriavzevii 129, and Saccharomyces cerevisiae 131 isolated from fermented masau fruits in Zimbabwe.</title>
        <authorList>
            <person name="van Rijswijck I.M.H."/>
            <person name="Derks M.F.L."/>
            <person name="Abee T."/>
            <person name="de Ridder D."/>
            <person name="Smid E.J."/>
        </authorList>
    </citation>
    <scope>NUCLEOTIDE SEQUENCE [LARGE SCALE GENOMIC DNA]</scope>
    <source>
        <strain evidence="5">65</strain>
    </source>
</reference>
<protein>
    <recommendedName>
        <fullName evidence="3">C3H1-type domain-containing protein</fullName>
    </recommendedName>
</protein>
<keyword evidence="1" id="KW-0479">Metal-binding</keyword>
<evidence type="ECO:0000313" key="4">
    <source>
        <dbReference type="EMBL" id="ONH66744.1"/>
    </source>
</evidence>
<dbReference type="Proteomes" id="UP000189513">
    <property type="component" value="Unassembled WGS sequence"/>
</dbReference>
<feature type="region of interest" description="Disordered" evidence="2">
    <location>
        <begin position="113"/>
        <end position="267"/>
    </location>
</feature>
<feature type="region of interest" description="Disordered" evidence="2">
    <location>
        <begin position="749"/>
        <end position="777"/>
    </location>
</feature>
<gene>
    <name evidence="4" type="ORF">BON22_3323</name>
</gene>
<feature type="domain" description="C3H1-type" evidence="3">
    <location>
        <begin position="816"/>
        <end position="841"/>
    </location>
</feature>
<evidence type="ECO:0000259" key="3">
    <source>
        <dbReference type="PROSITE" id="PS50103"/>
    </source>
</evidence>
<comment type="caution">
    <text evidence="4">The sequence shown here is derived from an EMBL/GenBank/DDBJ whole genome shotgun (WGS) entry which is preliminary data.</text>
</comment>
<dbReference type="OMA" id="MISHARN"/>
<feature type="compositionally biased region" description="Pro residues" evidence="2">
    <location>
        <begin position="559"/>
        <end position="569"/>
    </location>
</feature>
<feature type="compositionally biased region" description="Polar residues" evidence="2">
    <location>
        <begin position="639"/>
        <end position="656"/>
    </location>
</feature>
<sequence length="857" mass="93803">MTAVPQLSGEQLSESVSLSRASAEGAELSIEQLLELYMEANEDLIKIQGLLQGSATTDPFYNDLSVMMETVLRKRDNYQLQMISHARNSKDSLHFLTKSSAIHNPSVLSTTHFNGNNNNDVDGVSVPPLSLHNDHNRIPNNNTTHSDVDKSTSQAITSVVPNNTSMKTSKDKSKGTSKETSSPPSSSLSKLSSTDNDANQGACSINVTTNTPPASVGSPAGSPAAASPPVTGKTTSTLNTSTSTTTTSTPPATSASSSSPAPTILPTGEYDDSTVSLILKSISEAKFKPDEAQKFITALLDQTKEKDEASQITSRVSSIVLAPSKEHYASTMDMRYFIADKIIEMFGDRNDLLNLFAANKPMMTRIGNWLRFDQRQKDQEKSLKCLKFIQVLQPTLRQLSDFKVIEILQRISKKNDSCTAIAKTIIKSAESKQTSQQTAGEKRFSVTGYLSQSKRKVNSPPQDSVVTDSPVPKEPVKEPRDVKGILKKAGKPRSKKTVKFRDTKLQEYRYIESRSDEITSELDHERAKAMELSEAEVHKQHVTDTPSDLDKSSGFTPLTPAPTPTPTPSHTPTYTPLTDGHSTTPDHQPSIVLYNGIKEFDGTVAWFTPPLIDFNFDPEYAKSPGSVTRGGTLDLVLTDDSTSQTGIPSLSPNSHPDSPLEHDHLVTPKRYYDYRETLKGVPSSYASYGERSPGPTPWKKDTVEPSISAYIPPIPDTNDQSKKRPRDAENVWTPSLTPAFSGFAARDAKRARGNGGPLPIQDGTIGHHHTSGEPTPHRAGVLDAPPSELPNGIIQLRLGDVRPMVSQGAYTLPPHKYVERCTYYPKNCRWGQACQFVHLDPEKRNRSQVKPPGSNRR</sequence>
<feature type="compositionally biased region" description="Low complexity" evidence="2">
    <location>
        <begin position="114"/>
        <end position="124"/>
    </location>
</feature>
<keyword evidence="1" id="KW-0863">Zinc-finger</keyword>
<feature type="region of interest" description="Disordered" evidence="2">
    <location>
        <begin position="684"/>
        <end position="735"/>
    </location>
</feature>
<evidence type="ECO:0000313" key="5">
    <source>
        <dbReference type="Proteomes" id="UP000189513"/>
    </source>
</evidence>
<feature type="compositionally biased region" description="Polar residues" evidence="2">
    <location>
        <begin position="138"/>
        <end position="163"/>
    </location>
</feature>
<feature type="region of interest" description="Disordered" evidence="2">
    <location>
        <begin position="638"/>
        <end position="663"/>
    </location>
</feature>
<feature type="compositionally biased region" description="Low complexity" evidence="2">
    <location>
        <begin position="178"/>
        <end position="194"/>
    </location>
</feature>
<feature type="compositionally biased region" description="Polar residues" evidence="2">
    <location>
        <begin position="195"/>
        <end position="211"/>
    </location>
</feature>
<name>A0A1V2L4L0_CYBFA</name>
<dbReference type="PROSITE" id="PS50103">
    <property type="entry name" value="ZF_C3H1"/>
    <property type="match status" value="1"/>
</dbReference>
<feature type="compositionally biased region" description="Basic and acidic residues" evidence="2">
    <location>
        <begin position="168"/>
        <end position="177"/>
    </location>
</feature>
<dbReference type="VEuPathDB" id="FungiDB:BON22_3323"/>
<feature type="region of interest" description="Disordered" evidence="2">
    <location>
        <begin position="544"/>
        <end position="586"/>
    </location>
</feature>
<dbReference type="AlphaFoldDB" id="A0A1V2L4L0"/>
<keyword evidence="5" id="KW-1185">Reference proteome</keyword>
<evidence type="ECO:0000256" key="2">
    <source>
        <dbReference type="SAM" id="MobiDB-lite"/>
    </source>
</evidence>
<evidence type="ECO:0000256" key="1">
    <source>
        <dbReference type="PROSITE-ProRule" id="PRU00723"/>
    </source>
</evidence>
<dbReference type="InterPro" id="IPR000571">
    <property type="entry name" value="Znf_CCCH"/>
</dbReference>
<keyword evidence="1" id="KW-0862">Zinc</keyword>
<dbReference type="STRING" id="36022.A0A1V2L4L0"/>
<dbReference type="GO" id="GO:0008270">
    <property type="term" value="F:zinc ion binding"/>
    <property type="evidence" value="ECO:0007669"/>
    <property type="project" value="UniProtKB-KW"/>
</dbReference>
<feature type="region of interest" description="Disordered" evidence="2">
    <location>
        <begin position="430"/>
        <end position="478"/>
    </location>
</feature>
<feature type="compositionally biased region" description="Basic and acidic residues" evidence="2">
    <location>
        <begin position="719"/>
        <end position="729"/>
    </location>
</feature>